<dbReference type="RefSeq" id="WP_090518813.1">
    <property type="nucleotide sequence ID" value="NZ_CADFGY010000016.1"/>
</dbReference>
<dbReference type="GeneID" id="301980625"/>
<proteinExistence type="predicted"/>
<reference evidence="2 3" key="1">
    <citation type="submission" date="2016-11" db="EMBL/GenBank/DDBJ databases">
        <authorList>
            <person name="Jaros S."/>
            <person name="Januszkiewicz K."/>
            <person name="Wedrychowicz H."/>
        </authorList>
    </citation>
    <scope>NUCLEOTIDE SEQUENCE [LARGE SCALE GENOMIC DNA]</scope>
    <source>
        <strain evidence="2 3">LMG 20594</strain>
    </source>
</reference>
<feature type="compositionally biased region" description="Polar residues" evidence="1">
    <location>
        <begin position="1"/>
        <end position="28"/>
    </location>
</feature>
<gene>
    <name evidence="2" type="ORF">SAMN05192548_102861</name>
</gene>
<name>A0A1M6TPL0_9BURK</name>
<dbReference type="Proteomes" id="UP000184395">
    <property type="component" value="Unassembled WGS sequence"/>
</dbReference>
<evidence type="ECO:0000256" key="1">
    <source>
        <dbReference type="SAM" id="MobiDB-lite"/>
    </source>
</evidence>
<protein>
    <submittedName>
        <fullName evidence="2">Uncharacterized protein</fullName>
    </submittedName>
</protein>
<evidence type="ECO:0000313" key="2">
    <source>
        <dbReference type="EMBL" id="SHK58915.1"/>
    </source>
</evidence>
<feature type="region of interest" description="Disordered" evidence="1">
    <location>
        <begin position="1"/>
        <end position="43"/>
    </location>
</feature>
<feature type="compositionally biased region" description="Low complexity" evidence="1">
    <location>
        <begin position="30"/>
        <end position="43"/>
    </location>
</feature>
<dbReference type="AlphaFoldDB" id="A0A1M6TPL0"/>
<organism evidence="2 3">
    <name type="scientific">Paraburkholderia terricola</name>
    <dbReference type="NCBI Taxonomy" id="169427"/>
    <lineage>
        <taxon>Bacteria</taxon>
        <taxon>Pseudomonadati</taxon>
        <taxon>Pseudomonadota</taxon>
        <taxon>Betaproteobacteria</taxon>
        <taxon>Burkholderiales</taxon>
        <taxon>Burkholderiaceae</taxon>
        <taxon>Paraburkholderia</taxon>
    </lineage>
</organism>
<accession>A0A1M6TPL0</accession>
<dbReference type="EMBL" id="FRAB01000028">
    <property type="protein sequence ID" value="SHK58915.1"/>
    <property type="molecule type" value="Genomic_DNA"/>
</dbReference>
<evidence type="ECO:0000313" key="3">
    <source>
        <dbReference type="Proteomes" id="UP000184395"/>
    </source>
</evidence>
<sequence>MFNSRIQNPSSTPLPVSGTAPESPNRATGSKASPSRRASSSDAALEPLAHAPVRTAAGGHAQRGEALARLRQLGTAAPSPLPVNPWNMLLHGLKSGDAAAAYAGALAGAESPGPLPAAHPTVLRELQALRRSPAWQDVSARIQSHEGFEHLSLRGVARMIDIAKPFGTSRSWAREATTKGVFDAAFAGAIFGSAEHYASAIDADPELSQLRATPPSQWNARQREQAINAFGRHVNDAFGIRSKVRYAGEQSVADEGSLMKTYDRSARVDVFDPAFRQGFLTLAEGVFHEAVHVRQHTQNFDADTLQLLKLSPEPKTRYEATVGLIESMAYRSGLIAALSVIRRANTGSFLGHVASGLEAAPQDPWVLLRTELAARTGHDLHGLVAMHDGRITTRGDAASVLQAIHEVCSQGQHANHGRLIAKALWGAWPDAAKMLGEDHRDANVLKDFERTLDAACGGRLHVSGLQLLAKHGISEPLIRPAHEKGTLGAGLKLVARASTPLEMLRIRHALQYALGEAGGAHSYAEELGLPPRAADTARPGLSRAPV</sequence>